<feature type="domain" description="STAS" evidence="3">
    <location>
        <begin position="8"/>
        <end position="117"/>
    </location>
</feature>
<comment type="caution">
    <text evidence="4">The sequence shown here is derived from an EMBL/GenBank/DDBJ whole genome shotgun (WGS) entry which is preliminary data.</text>
</comment>
<dbReference type="InterPro" id="IPR003658">
    <property type="entry name" value="Anti-sigma_ant"/>
</dbReference>
<comment type="similarity">
    <text evidence="1 2">Belongs to the anti-sigma-factor antagonist family.</text>
</comment>
<dbReference type="InterPro" id="IPR036513">
    <property type="entry name" value="STAS_dom_sf"/>
</dbReference>
<evidence type="ECO:0000313" key="5">
    <source>
        <dbReference type="Proteomes" id="UP000031307"/>
    </source>
</evidence>
<sequence>MALMEGAIEISEEQEHGILIFHIKGRLDAISSPKAEKKIFEKINDGHYKLLMDFSEVSYLSSAGMRMLLSTSKKLKAFSGKLVLCCVTPNVMDVLKMSGFDHVLEITTSKELALSAFH</sequence>
<dbReference type="PANTHER" id="PTHR33495:SF14">
    <property type="entry name" value="ANTI-SIGMA FACTOR ANTAGONIST"/>
    <property type="match status" value="1"/>
</dbReference>
<dbReference type="NCBIfam" id="TIGR00377">
    <property type="entry name" value="ant_ant_sig"/>
    <property type="match status" value="1"/>
</dbReference>
<dbReference type="EMBL" id="JSAM01000051">
    <property type="protein sequence ID" value="KIA77949.1"/>
    <property type="molecule type" value="Genomic_DNA"/>
</dbReference>
<evidence type="ECO:0000259" key="3">
    <source>
        <dbReference type="PROSITE" id="PS50801"/>
    </source>
</evidence>
<dbReference type="RefSeq" id="WP_013924899.1">
    <property type="nucleotide sequence ID" value="NZ_BAWW01000005.1"/>
</dbReference>
<dbReference type="Proteomes" id="UP000031307">
    <property type="component" value="Unassembled WGS sequence"/>
</dbReference>
<dbReference type="PANTHER" id="PTHR33495">
    <property type="entry name" value="ANTI-SIGMA FACTOR ANTAGONIST TM_1081-RELATED-RELATED"/>
    <property type="match status" value="1"/>
</dbReference>
<dbReference type="SUPFAM" id="SSF52091">
    <property type="entry name" value="SpoIIaa-like"/>
    <property type="match status" value="1"/>
</dbReference>
<evidence type="ECO:0000256" key="1">
    <source>
        <dbReference type="ARBA" id="ARBA00009013"/>
    </source>
</evidence>
<dbReference type="PATRIC" id="fig|83552.4.peg.839"/>
<dbReference type="PROSITE" id="PS50801">
    <property type="entry name" value="STAS"/>
    <property type="match status" value="1"/>
</dbReference>
<reference evidence="4 5" key="1">
    <citation type="journal article" date="2014" name="Mol. Biol. Evol.">
        <title>Massive expansion of Ubiquitination-related gene families within the Chlamydiae.</title>
        <authorList>
            <person name="Domman D."/>
            <person name="Collingro A."/>
            <person name="Lagkouvardos I."/>
            <person name="Gehre L."/>
            <person name="Weinmaier T."/>
            <person name="Rattei T."/>
            <person name="Subtil A."/>
            <person name="Horn M."/>
        </authorList>
    </citation>
    <scope>NUCLEOTIDE SEQUENCE [LARGE SCALE GENOMIC DNA]</scope>
    <source>
        <strain evidence="4 5">OEW1</strain>
    </source>
</reference>
<proteinExistence type="inferred from homology"/>
<dbReference type="AlphaFoldDB" id="A0A0C1ENR9"/>
<name>A0A0C1ENR9_9BACT</name>
<organism evidence="4 5">
    <name type="scientific">Parachlamydia acanthamoebae</name>
    <dbReference type="NCBI Taxonomy" id="83552"/>
    <lineage>
        <taxon>Bacteria</taxon>
        <taxon>Pseudomonadati</taxon>
        <taxon>Chlamydiota</taxon>
        <taxon>Chlamydiia</taxon>
        <taxon>Parachlamydiales</taxon>
        <taxon>Parachlamydiaceae</taxon>
        <taxon>Parachlamydia</taxon>
    </lineage>
</organism>
<dbReference type="InterPro" id="IPR002645">
    <property type="entry name" value="STAS_dom"/>
</dbReference>
<evidence type="ECO:0000256" key="2">
    <source>
        <dbReference type="RuleBase" id="RU003749"/>
    </source>
</evidence>
<protein>
    <recommendedName>
        <fullName evidence="2">Anti-sigma factor antagonist</fullName>
    </recommendedName>
</protein>
<dbReference type="GO" id="GO:0043856">
    <property type="term" value="F:anti-sigma factor antagonist activity"/>
    <property type="evidence" value="ECO:0007669"/>
    <property type="project" value="InterPro"/>
</dbReference>
<dbReference type="Pfam" id="PF01740">
    <property type="entry name" value="STAS"/>
    <property type="match status" value="1"/>
</dbReference>
<evidence type="ECO:0000313" key="4">
    <source>
        <dbReference type="EMBL" id="KIA77949.1"/>
    </source>
</evidence>
<dbReference type="OMA" id="EVFEMTG"/>
<accession>A0A0C1ENR9</accession>
<dbReference type="CDD" id="cd07043">
    <property type="entry name" value="STAS_anti-anti-sigma_factors"/>
    <property type="match status" value="1"/>
</dbReference>
<gene>
    <name evidence="4" type="primary">btrV</name>
    <name evidence="4" type="ORF">DB43_FG00080</name>
</gene>
<dbReference type="Gene3D" id="3.30.750.24">
    <property type="entry name" value="STAS domain"/>
    <property type="match status" value="1"/>
</dbReference>